<keyword evidence="2" id="KW-1185">Reference proteome</keyword>
<dbReference type="EMBL" id="JAJSOF020000037">
    <property type="protein sequence ID" value="KAJ4428435.1"/>
    <property type="molecule type" value="Genomic_DNA"/>
</dbReference>
<organism evidence="1 2">
    <name type="scientific">Periplaneta americana</name>
    <name type="common">American cockroach</name>
    <name type="synonym">Blatta americana</name>
    <dbReference type="NCBI Taxonomy" id="6978"/>
    <lineage>
        <taxon>Eukaryota</taxon>
        <taxon>Metazoa</taxon>
        <taxon>Ecdysozoa</taxon>
        <taxon>Arthropoda</taxon>
        <taxon>Hexapoda</taxon>
        <taxon>Insecta</taxon>
        <taxon>Pterygota</taxon>
        <taxon>Neoptera</taxon>
        <taxon>Polyneoptera</taxon>
        <taxon>Dictyoptera</taxon>
        <taxon>Blattodea</taxon>
        <taxon>Blattoidea</taxon>
        <taxon>Blattidae</taxon>
        <taxon>Blattinae</taxon>
        <taxon>Periplaneta</taxon>
    </lineage>
</organism>
<gene>
    <name evidence="1" type="ORF">ANN_24472</name>
</gene>
<reference evidence="1 2" key="1">
    <citation type="journal article" date="2022" name="Allergy">
        <title>Genome assembly and annotation of Periplaneta americana reveal a comprehensive cockroach allergen profile.</title>
        <authorList>
            <person name="Wang L."/>
            <person name="Xiong Q."/>
            <person name="Saelim N."/>
            <person name="Wang L."/>
            <person name="Nong W."/>
            <person name="Wan A.T."/>
            <person name="Shi M."/>
            <person name="Liu X."/>
            <person name="Cao Q."/>
            <person name="Hui J.H.L."/>
            <person name="Sookrung N."/>
            <person name="Leung T.F."/>
            <person name="Tungtrongchitr A."/>
            <person name="Tsui S.K.W."/>
        </authorList>
    </citation>
    <scope>NUCLEOTIDE SEQUENCE [LARGE SCALE GENOMIC DNA]</scope>
    <source>
        <strain evidence="1">PWHHKU_190912</strain>
    </source>
</reference>
<sequence>MAGLCEGGNEPPGSLNASKISFNIAVTDGDDDDDDDDDDNRVSRQLNLALGGRPVVSDLIVGVHGDSQQKFPRKSNLLGGVHNNPFECQVQFLYRPELDEDACNDCNDFEFRLWFEFKVCHGSLYAVMWLADELREFNLPTLPQRYITYEAEKLPSKCGVHSEEVDPCIVGPYHHGMARPQVADRGDGLRIWRVAVNILNKQSWTADKGWSSSLGLGRRANNPSP</sequence>
<comment type="caution">
    <text evidence="1">The sequence shown here is derived from an EMBL/GenBank/DDBJ whole genome shotgun (WGS) entry which is preliminary data.</text>
</comment>
<evidence type="ECO:0000313" key="1">
    <source>
        <dbReference type="EMBL" id="KAJ4428435.1"/>
    </source>
</evidence>
<dbReference type="Proteomes" id="UP001148838">
    <property type="component" value="Unassembled WGS sequence"/>
</dbReference>
<name>A0ABQ8S3L4_PERAM</name>
<protein>
    <submittedName>
        <fullName evidence="1">Uncharacterized protein</fullName>
    </submittedName>
</protein>
<proteinExistence type="predicted"/>
<evidence type="ECO:0000313" key="2">
    <source>
        <dbReference type="Proteomes" id="UP001148838"/>
    </source>
</evidence>
<accession>A0ABQ8S3L4</accession>